<comment type="caution">
    <text evidence="2">The sequence shown here is derived from an EMBL/GenBank/DDBJ whole genome shotgun (WGS) entry which is preliminary data.</text>
</comment>
<proteinExistence type="predicted"/>
<protein>
    <submittedName>
        <fullName evidence="2">Uncharacterized protein</fullName>
    </submittedName>
</protein>
<feature type="compositionally biased region" description="Basic residues" evidence="1">
    <location>
        <begin position="1"/>
        <end position="18"/>
    </location>
</feature>
<name>X1MWZ2_9ZZZZ</name>
<accession>X1MWZ2</accession>
<feature type="region of interest" description="Disordered" evidence="1">
    <location>
        <begin position="1"/>
        <end position="21"/>
    </location>
</feature>
<sequence length="166" mass="19436">MSRRRLARAKKPSKASKLKRQEVARRVSELFNKKNPDEKRKFVDRTLTVLVNVKKMQKLFGSFAKRGRPSTKDLEIINQMIVVFLYSVKEEFRYHYAAMIYKRLPGVSVPKDLPAKISAVRKLKFIQVGVNPKIYARIYAEWERSKAKSFDEFFGYLLSGVENKTE</sequence>
<dbReference type="AlphaFoldDB" id="X1MWZ2"/>
<reference evidence="2" key="1">
    <citation type="journal article" date="2014" name="Front. Microbiol.">
        <title>High frequency of phylogenetically diverse reductive dehalogenase-homologous genes in deep subseafloor sedimentary metagenomes.</title>
        <authorList>
            <person name="Kawai M."/>
            <person name="Futagami T."/>
            <person name="Toyoda A."/>
            <person name="Takaki Y."/>
            <person name="Nishi S."/>
            <person name="Hori S."/>
            <person name="Arai W."/>
            <person name="Tsubouchi T."/>
            <person name="Morono Y."/>
            <person name="Uchiyama I."/>
            <person name="Ito T."/>
            <person name="Fujiyama A."/>
            <person name="Inagaki F."/>
            <person name="Takami H."/>
        </authorList>
    </citation>
    <scope>NUCLEOTIDE SEQUENCE</scope>
    <source>
        <strain evidence="2">Expedition CK06-06</strain>
    </source>
</reference>
<evidence type="ECO:0000256" key="1">
    <source>
        <dbReference type="SAM" id="MobiDB-lite"/>
    </source>
</evidence>
<organism evidence="2">
    <name type="scientific">marine sediment metagenome</name>
    <dbReference type="NCBI Taxonomy" id="412755"/>
    <lineage>
        <taxon>unclassified sequences</taxon>
        <taxon>metagenomes</taxon>
        <taxon>ecological metagenomes</taxon>
    </lineage>
</organism>
<dbReference type="EMBL" id="BARV01020989">
    <property type="protein sequence ID" value="GAI19205.1"/>
    <property type="molecule type" value="Genomic_DNA"/>
</dbReference>
<gene>
    <name evidence="2" type="ORF">S06H3_34885</name>
</gene>
<evidence type="ECO:0000313" key="2">
    <source>
        <dbReference type="EMBL" id="GAI19205.1"/>
    </source>
</evidence>